<dbReference type="GO" id="GO:0008374">
    <property type="term" value="F:O-acyltransferase activity"/>
    <property type="evidence" value="ECO:0007669"/>
    <property type="project" value="InterPro"/>
</dbReference>
<evidence type="ECO:0000313" key="1">
    <source>
        <dbReference type="EMBL" id="KAI3429659.1"/>
    </source>
</evidence>
<protein>
    <submittedName>
        <fullName evidence="1">Uncharacterized protein</fullName>
    </submittedName>
</protein>
<dbReference type="Gene3D" id="3.40.50.1820">
    <property type="entry name" value="alpha/beta hydrolase"/>
    <property type="match status" value="1"/>
</dbReference>
<accession>A0A9D4TMN5</accession>
<name>A0A9D4TMN5_CHLVU</name>
<reference evidence="1" key="1">
    <citation type="journal article" date="2019" name="Plant J.">
        <title>Chlorella vulgaris genome assembly and annotation reveals the molecular basis for metabolic acclimation to high light conditions.</title>
        <authorList>
            <person name="Cecchin M."/>
            <person name="Marcolungo L."/>
            <person name="Rossato M."/>
            <person name="Girolomoni L."/>
            <person name="Cosentino E."/>
            <person name="Cuine S."/>
            <person name="Li-Beisson Y."/>
            <person name="Delledonne M."/>
            <person name="Ballottari M."/>
        </authorList>
    </citation>
    <scope>NUCLEOTIDE SEQUENCE</scope>
    <source>
        <strain evidence="1">211/11P</strain>
    </source>
</reference>
<sequence length="550" mass="58505">MGSSDPPPPPPPPQNPLLLVPGVCGTQLAVRKSGSSGDGDRCWVNVRDGADEVYRKLWGRYEHSSGRVQLLTPDMEVCVPEGGDDSGLFAVSVLDPDVGFAVKAVHYYEPLITFLQTQGYTQGTNLFGAGYDFRQSTRVSALTLLARLQEVSQRCGGARVDVVTHSMGGLVARSLLADRPKEFGALVGRWIAIACPFGGAPGYATDGLITGMQFGGYLGDTFFVKRSTFLQMACQSPSVYEMLPPLDFRFTQPPPQLTLWLKTPIAEGGGGKGGEQEAPLRCTSHAAFTVHAQPPAATRGSLASVPQLPRLSLAPATASASGEPCTGSGGRLVNCGAHQYVFHLNSLPSLLTKLLKDNTVSVEGASIPLPFDPELWKLSQATHKCWQGAKLPSSCTFYNLHGSGLDTPYDVQYGSWWYTVQDLEAVPHTNAAFSYVDGDSTVPTDSAMGHGLDATATVAIKGAHRDLVGMEEVWMQLLAWLQATPDNAAGSRTSSTKSSGKSELAVPTLNRVVVHTQASQPRPSGTPESAAAGCAADSFWNPLVWRGMLA</sequence>
<dbReference type="AlphaFoldDB" id="A0A9D4TMN5"/>
<dbReference type="Proteomes" id="UP001055712">
    <property type="component" value="Unassembled WGS sequence"/>
</dbReference>
<keyword evidence="2" id="KW-1185">Reference proteome</keyword>
<proteinExistence type="predicted"/>
<gene>
    <name evidence="1" type="ORF">D9Q98_005744</name>
</gene>
<organism evidence="1 2">
    <name type="scientific">Chlorella vulgaris</name>
    <name type="common">Green alga</name>
    <dbReference type="NCBI Taxonomy" id="3077"/>
    <lineage>
        <taxon>Eukaryota</taxon>
        <taxon>Viridiplantae</taxon>
        <taxon>Chlorophyta</taxon>
        <taxon>core chlorophytes</taxon>
        <taxon>Trebouxiophyceae</taxon>
        <taxon>Chlorellales</taxon>
        <taxon>Chlorellaceae</taxon>
        <taxon>Chlorella clade</taxon>
        <taxon>Chlorella</taxon>
    </lineage>
</organism>
<dbReference type="InterPro" id="IPR029058">
    <property type="entry name" value="AB_hydrolase_fold"/>
</dbReference>
<dbReference type="GO" id="GO:0006629">
    <property type="term" value="P:lipid metabolic process"/>
    <property type="evidence" value="ECO:0007669"/>
    <property type="project" value="InterPro"/>
</dbReference>
<dbReference type="PANTHER" id="PTHR11440">
    <property type="entry name" value="LECITHIN-CHOLESTEROL ACYLTRANSFERASE-RELATED"/>
    <property type="match status" value="1"/>
</dbReference>
<comment type="caution">
    <text evidence="1">The sequence shown here is derived from an EMBL/GenBank/DDBJ whole genome shotgun (WGS) entry which is preliminary data.</text>
</comment>
<reference evidence="1" key="2">
    <citation type="submission" date="2020-11" db="EMBL/GenBank/DDBJ databases">
        <authorList>
            <person name="Cecchin M."/>
            <person name="Marcolungo L."/>
            <person name="Rossato M."/>
            <person name="Girolomoni L."/>
            <person name="Cosentino E."/>
            <person name="Cuine S."/>
            <person name="Li-Beisson Y."/>
            <person name="Delledonne M."/>
            <person name="Ballottari M."/>
        </authorList>
    </citation>
    <scope>NUCLEOTIDE SEQUENCE</scope>
    <source>
        <strain evidence="1">211/11P</strain>
        <tissue evidence="1">Whole cell</tissue>
    </source>
</reference>
<dbReference type="InterPro" id="IPR003386">
    <property type="entry name" value="LACT/PDAT_acylTrfase"/>
</dbReference>
<evidence type="ECO:0000313" key="2">
    <source>
        <dbReference type="Proteomes" id="UP001055712"/>
    </source>
</evidence>
<dbReference type="SUPFAM" id="SSF53474">
    <property type="entry name" value="alpha/beta-Hydrolases"/>
    <property type="match status" value="1"/>
</dbReference>
<dbReference type="EMBL" id="SIDB01000008">
    <property type="protein sequence ID" value="KAI3429659.1"/>
    <property type="molecule type" value="Genomic_DNA"/>
</dbReference>
<dbReference type="OrthoDB" id="190846at2759"/>
<dbReference type="Pfam" id="PF02450">
    <property type="entry name" value="LCAT"/>
    <property type="match status" value="1"/>
</dbReference>